<evidence type="ECO:0000313" key="1">
    <source>
        <dbReference type="EMBL" id="MBC5997086.1"/>
    </source>
</evidence>
<reference evidence="1 2" key="1">
    <citation type="submission" date="2020-08" db="EMBL/GenBank/DDBJ databases">
        <authorList>
            <person name="Liu C."/>
            <person name="Sun Q."/>
        </authorList>
    </citation>
    <scope>NUCLEOTIDE SEQUENCE [LARGE SCALE GENOMIC DNA]</scope>
    <source>
        <strain evidence="1 2">NSJ-18</strain>
    </source>
</reference>
<accession>A0ABR7JR38</accession>
<comment type="caution">
    <text evidence="1">The sequence shown here is derived from an EMBL/GenBank/DDBJ whole genome shotgun (WGS) entry which is preliminary data.</text>
</comment>
<proteinExistence type="predicted"/>
<name>A0ABR7JR38_9FIRM</name>
<keyword evidence="2" id="KW-1185">Reference proteome</keyword>
<gene>
    <name evidence="1" type="ORF">H8923_09955</name>
</gene>
<protein>
    <submittedName>
        <fullName evidence="1">Uncharacterized protein</fullName>
    </submittedName>
</protein>
<sequence length="55" mass="6526">MNEFERNLSDLELESVKTLINNKIIGLCNGLEFRPDKKEVMNKIQSYRELLEKIK</sequence>
<organism evidence="1 2">
    <name type="scientific">Romboutsia faecis</name>
    <dbReference type="NCBI Taxonomy" id="2764597"/>
    <lineage>
        <taxon>Bacteria</taxon>
        <taxon>Bacillati</taxon>
        <taxon>Bacillota</taxon>
        <taxon>Clostridia</taxon>
        <taxon>Peptostreptococcales</taxon>
        <taxon>Peptostreptococcaceae</taxon>
        <taxon>Romboutsia</taxon>
    </lineage>
</organism>
<dbReference type="EMBL" id="JACRWE010000004">
    <property type="protein sequence ID" value="MBC5997086.1"/>
    <property type="molecule type" value="Genomic_DNA"/>
</dbReference>
<evidence type="ECO:0000313" key="2">
    <source>
        <dbReference type="Proteomes" id="UP000609849"/>
    </source>
</evidence>
<dbReference type="Proteomes" id="UP000609849">
    <property type="component" value="Unassembled WGS sequence"/>
</dbReference>
<dbReference type="RefSeq" id="WP_153973146.1">
    <property type="nucleotide sequence ID" value="NZ_JACRWE010000004.1"/>
</dbReference>